<dbReference type="SUPFAM" id="SSF53597">
    <property type="entry name" value="Dihydrofolate reductase-like"/>
    <property type="match status" value="1"/>
</dbReference>
<sequence length="215" mass="23346">MSKLRCHISISLDGFVAGPNQSVENPLGEGGERLHDWVVPLATWREGHGKSGGEVNESARIVEEVRENIGAAVMGRGMFGPIGGGDWGDEQWTGWWGDNPPYHYPVFVVTHHPRESVEMEGGTTYHFVTDGIESALEQAKIAAGGKDVMLWGGGNITQQYLAAGLLDELELHVVPLLLGDGARIFGDLGDNKVRLEQIRAVEAPGVTHLKYRVVT</sequence>
<dbReference type="InterPro" id="IPR024072">
    <property type="entry name" value="DHFR-like_dom_sf"/>
</dbReference>
<comment type="caution">
    <text evidence="2">The sequence shown here is derived from an EMBL/GenBank/DDBJ whole genome shotgun (WGS) entry which is preliminary data.</text>
</comment>
<dbReference type="Gene3D" id="3.40.430.10">
    <property type="entry name" value="Dihydrofolate Reductase, subunit A"/>
    <property type="match status" value="1"/>
</dbReference>
<evidence type="ECO:0000313" key="3">
    <source>
        <dbReference type="Proteomes" id="UP000294508"/>
    </source>
</evidence>
<dbReference type="PANTHER" id="PTHR38011:SF12">
    <property type="entry name" value="BIFUNCTIONAL DEAMINASE-REDUCTASE DOMAIN PROTEIN"/>
    <property type="match status" value="1"/>
</dbReference>
<name>A0A4R2HH91_9ACTN</name>
<dbReference type="InterPro" id="IPR002734">
    <property type="entry name" value="RibDG_C"/>
</dbReference>
<protein>
    <submittedName>
        <fullName evidence="2">Dihydrofolate reductase</fullName>
    </submittedName>
</protein>
<evidence type="ECO:0000313" key="2">
    <source>
        <dbReference type="EMBL" id="TCO28553.1"/>
    </source>
</evidence>
<dbReference type="Pfam" id="PF01872">
    <property type="entry name" value="RibD_C"/>
    <property type="match status" value="1"/>
</dbReference>
<proteinExistence type="predicted"/>
<dbReference type="EMBL" id="SLWN01000006">
    <property type="protein sequence ID" value="TCO28553.1"/>
    <property type="molecule type" value="Genomic_DNA"/>
</dbReference>
<feature type="domain" description="Bacterial bifunctional deaminase-reductase C-terminal" evidence="1">
    <location>
        <begin position="3"/>
        <end position="200"/>
    </location>
</feature>
<dbReference type="OrthoDB" id="2313602at2"/>
<gene>
    <name evidence="2" type="ORF">EV652_106540</name>
</gene>
<evidence type="ECO:0000259" key="1">
    <source>
        <dbReference type="Pfam" id="PF01872"/>
    </source>
</evidence>
<organism evidence="2 3">
    <name type="scientific">Kribbella steppae</name>
    <dbReference type="NCBI Taxonomy" id="2512223"/>
    <lineage>
        <taxon>Bacteria</taxon>
        <taxon>Bacillati</taxon>
        <taxon>Actinomycetota</taxon>
        <taxon>Actinomycetes</taxon>
        <taxon>Propionibacteriales</taxon>
        <taxon>Kribbellaceae</taxon>
        <taxon>Kribbella</taxon>
    </lineage>
</organism>
<dbReference type="InterPro" id="IPR050765">
    <property type="entry name" value="Riboflavin_Biosynth_HTPR"/>
</dbReference>
<dbReference type="PANTHER" id="PTHR38011">
    <property type="entry name" value="DIHYDROFOLATE REDUCTASE FAMILY PROTEIN (AFU_ORTHOLOGUE AFUA_8G06820)"/>
    <property type="match status" value="1"/>
</dbReference>
<dbReference type="RefSeq" id="WP_132210724.1">
    <property type="nucleotide sequence ID" value="NZ_SLWN01000006.1"/>
</dbReference>
<dbReference type="GO" id="GO:0009231">
    <property type="term" value="P:riboflavin biosynthetic process"/>
    <property type="evidence" value="ECO:0007669"/>
    <property type="project" value="InterPro"/>
</dbReference>
<dbReference type="GO" id="GO:0008703">
    <property type="term" value="F:5-amino-6-(5-phosphoribosylamino)uracil reductase activity"/>
    <property type="evidence" value="ECO:0007669"/>
    <property type="project" value="InterPro"/>
</dbReference>
<accession>A0A4R2HH91</accession>
<dbReference type="AlphaFoldDB" id="A0A4R2HH91"/>
<keyword evidence="3" id="KW-1185">Reference proteome</keyword>
<dbReference type="Proteomes" id="UP000294508">
    <property type="component" value="Unassembled WGS sequence"/>
</dbReference>
<reference evidence="2 3" key="1">
    <citation type="journal article" date="2015" name="Stand. Genomic Sci.">
        <title>Genomic Encyclopedia of Bacterial and Archaeal Type Strains, Phase III: the genomes of soil and plant-associated and newly described type strains.</title>
        <authorList>
            <person name="Whitman W.B."/>
            <person name="Woyke T."/>
            <person name="Klenk H.P."/>
            <person name="Zhou Y."/>
            <person name="Lilburn T.G."/>
            <person name="Beck B.J."/>
            <person name="De Vos P."/>
            <person name="Vandamme P."/>
            <person name="Eisen J.A."/>
            <person name="Garrity G."/>
            <person name="Hugenholtz P."/>
            <person name="Kyrpides N.C."/>
        </authorList>
    </citation>
    <scope>NUCLEOTIDE SEQUENCE [LARGE SCALE GENOMIC DNA]</scope>
    <source>
        <strain evidence="2 3">VKM Ac-2572</strain>
    </source>
</reference>